<sequence length="348" mass="38245">MEKDLKEYITPPVLLVLFLLGISLMIVSPVLNMVILGAILAYAIRPLARKITSKIKIRSVSIFLAVILVMIPLVILIAYIISVISGVLSDVLVVNPSGFNLNLDTVINQMVNSLPADISSGIDTASIKSSLSDFIKDIGNVVLDYIVSLASKLLSISVDLFILFASIYYFIRDGDNCYDFVESFIPQESKDFFERTVNSVKEVLKSIFYGHFLTSLIIGIIAAVGYSLLGYSQGVFLGVLTGIFQLIPIFGPWPIYWTLAIVDLISGNYVRVVIVILFGFFLSLSDMYIRPALSSHYADIHPLILLIGFLAGPLVYGIVGFILGPLILGITYAVLDNFRIELNKSKGE</sequence>
<name>A0A2H4U806_METSM</name>
<reference evidence="7 8" key="1">
    <citation type="submission" date="2016-10" db="EMBL/GenBank/DDBJ databases">
        <authorList>
            <person name="Varghese N."/>
        </authorList>
    </citation>
    <scope>NUCLEOTIDE SEQUENCE [LARGE SCALE GENOMIC DNA]</scope>
    <source>
        <strain evidence="7 8">KB11</strain>
    </source>
</reference>
<comment type="subcellular location">
    <subcellularLocation>
        <location evidence="1">Membrane</location>
        <topology evidence="1">Multi-pass membrane protein</topology>
    </subcellularLocation>
</comment>
<evidence type="ECO:0000313" key="7">
    <source>
        <dbReference type="EMBL" id="ATZ60251.1"/>
    </source>
</evidence>
<evidence type="ECO:0000256" key="2">
    <source>
        <dbReference type="ARBA" id="ARBA00009773"/>
    </source>
</evidence>
<dbReference type="PANTHER" id="PTHR21716">
    <property type="entry name" value="TRANSMEMBRANE PROTEIN"/>
    <property type="match status" value="1"/>
</dbReference>
<evidence type="ECO:0000313" key="8">
    <source>
        <dbReference type="Proteomes" id="UP000232133"/>
    </source>
</evidence>
<dbReference type="RefSeq" id="WP_100815698.1">
    <property type="nucleotide sequence ID" value="NZ_CP017803.1"/>
</dbReference>
<feature type="transmembrane region" description="Helical" evidence="6">
    <location>
        <begin position="235"/>
        <end position="257"/>
    </location>
</feature>
<evidence type="ECO:0000256" key="4">
    <source>
        <dbReference type="ARBA" id="ARBA00022989"/>
    </source>
</evidence>
<keyword evidence="3 6" id="KW-0812">Transmembrane</keyword>
<dbReference type="Proteomes" id="UP000232133">
    <property type="component" value="Chromosome"/>
</dbReference>
<dbReference type="Pfam" id="PF01594">
    <property type="entry name" value="AI-2E_transport"/>
    <property type="match status" value="1"/>
</dbReference>
<keyword evidence="5 6" id="KW-0472">Membrane</keyword>
<feature type="transmembrane region" description="Helical" evidence="6">
    <location>
        <begin position="302"/>
        <end position="335"/>
    </location>
</feature>
<evidence type="ECO:0000256" key="6">
    <source>
        <dbReference type="SAM" id="Phobius"/>
    </source>
</evidence>
<feature type="transmembrane region" description="Helical" evidence="6">
    <location>
        <begin position="208"/>
        <end position="229"/>
    </location>
</feature>
<dbReference type="GeneID" id="35119185"/>
<evidence type="ECO:0000256" key="3">
    <source>
        <dbReference type="ARBA" id="ARBA00022692"/>
    </source>
</evidence>
<feature type="transmembrane region" description="Helical" evidence="6">
    <location>
        <begin position="62"/>
        <end position="88"/>
    </location>
</feature>
<feature type="transmembrane region" description="Helical" evidence="6">
    <location>
        <begin position="269"/>
        <end position="290"/>
    </location>
</feature>
<keyword evidence="4 6" id="KW-1133">Transmembrane helix</keyword>
<evidence type="ECO:0000256" key="5">
    <source>
        <dbReference type="ARBA" id="ARBA00023136"/>
    </source>
</evidence>
<dbReference type="InterPro" id="IPR002549">
    <property type="entry name" value="AI-2E-like"/>
</dbReference>
<dbReference type="AlphaFoldDB" id="A0A2H4U806"/>
<proteinExistence type="inferred from homology"/>
<feature type="transmembrane region" description="Helical" evidence="6">
    <location>
        <begin position="153"/>
        <end position="171"/>
    </location>
</feature>
<gene>
    <name evidence="7" type="ORF">BK798_07360</name>
</gene>
<feature type="transmembrane region" description="Helical" evidence="6">
    <location>
        <begin position="12"/>
        <end position="42"/>
    </location>
</feature>
<accession>A0A2H4U806</accession>
<evidence type="ECO:0000256" key="1">
    <source>
        <dbReference type="ARBA" id="ARBA00004141"/>
    </source>
</evidence>
<organism evidence="7 8">
    <name type="scientific">Methanobrevibacter smithii</name>
    <dbReference type="NCBI Taxonomy" id="2173"/>
    <lineage>
        <taxon>Archaea</taxon>
        <taxon>Methanobacteriati</taxon>
        <taxon>Methanobacteriota</taxon>
        <taxon>Methanomada group</taxon>
        <taxon>Methanobacteria</taxon>
        <taxon>Methanobacteriales</taxon>
        <taxon>Methanobacteriaceae</taxon>
        <taxon>Methanobrevibacter</taxon>
    </lineage>
</organism>
<dbReference type="GO" id="GO:0016020">
    <property type="term" value="C:membrane"/>
    <property type="evidence" value="ECO:0007669"/>
    <property type="project" value="UniProtKB-SubCell"/>
</dbReference>
<protein>
    <submittedName>
        <fullName evidence="7">AI-2E family transporter</fullName>
    </submittedName>
</protein>
<dbReference type="EMBL" id="CP017803">
    <property type="protein sequence ID" value="ATZ60251.1"/>
    <property type="molecule type" value="Genomic_DNA"/>
</dbReference>
<dbReference type="PANTHER" id="PTHR21716:SF4">
    <property type="entry name" value="TRANSMEMBRANE PROTEIN 245"/>
    <property type="match status" value="1"/>
</dbReference>
<comment type="similarity">
    <text evidence="2">Belongs to the autoinducer-2 exporter (AI-2E) (TC 2.A.86) family.</text>
</comment>